<dbReference type="InterPro" id="IPR052027">
    <property type="entry name" value="PspC"/>
</dbReference>
<evidence type="ECO:0000256" key="3">
    <source>
        <dbReference type="ARBA" id="ARBA00022692"/>
    </source>
</evidence>
<keyword evidence="2" id="KW-1003">Cell membrane</keyword>
<keyword evidence="9" id="KW-1185">Reference proteome</keyword>
<keyword evidence="5 6" id="KW-0472">Membrane</keyword>
<name>G4CKZ9_9NEIS</name>
<gene>
    <name evidence="8" type="primary">pspC</name>
    <name evidence="8" type="ORF">HMPREF9371_2290</name>
</gene>
<organism evidence="8 9">
    <name type="scientific">Neisseria shayeganii 871</name>
    <dbReference type="NCBI Taxonomy" id="1032488"/>
    <lineage>
        <taxon>Bacteria</taxon>
        <taxon>Pseudomonadati</taxon>
        <taxon>Pseudomonadota</taxon>
        <taxon>Betaproteobacteria</taxon>
        <taxon>Neisseriales</taxon>
        <taxon>Neisseriaceae</taxon>
        <taxon>Neisseria</taxon>
    </lineage>
</organism>
<evidence type="ECO:0000256" key="2">
    <source>
        <dbReference type="ARBA" id="ARBA00022475"/>
    </source>
</evidence>
<dbReference type="PATRIC" id="fig|1032488.3.peg.2160"/>
<accession>G4CKZ9</accession>
<evidence type="ECO:0000256" key="4">
    <source>
        <dbReference type="ARBA" id="ARBA00022989"/>
    </source>
</evidence>
<keyword evidence="3 6" id="KW-0812">Transmembrane</keyword>
<evidence type="ECO:0000256" key="1">
    <source>
        <dbReference type="ARBA" id="ARBA00004162"/>
    </source>
</evidence>
<dbReference type="GO" id="GO:0005886">
    <property type="term" value="C:plasma membrane"/>
    <property type="evidence" value="ECO:0007669"/>
    <property type="project" value="UniProtKB-SubCell"/>
</dbReference>
<feature type="transmembrane region" description="Helical" evidence="6">
    <location>
        <begin position="80"/>
        <end position="99"/>
    </location>
</feature>
<proteinExistence type="predicted"/>
<evidence type="ECO:0000313" key="9">
    <source>
        <dbReference type="Proteomes" id="UP000003019"/>
    </source>
</evidence>
<dbReference type="InterPro" id="IPR007168">
    <property type="entry name" value="Phageshock_PspC_N"/>
</dbReference>
<reference evidence="8 9" key="1">
    <citation type="submission" date="2011-05" db="EMBL/GenBank/DDBJ databases">
        <authorList>
            <person name="Muzny D."/>
            <person name="Qin X."/>
            <person name="Deng J."/>
            <person name="Jiang H."/>
            <person name="Liu Y."/>
            <person name="Qu J."/>
            <person name="Song X.-Z."/>
            <person name="Zhang L."/>
            <person name="Thornton R."/>
            <person name="Coyle M."/>
            <person name="Francisco L."/>
            <person name="Jackson L."/>
            <person name="Javaid M."/>
            <person name="Korchina V."/>
            <person name="Kovar C."/>
            <person name="Mata R."/>
            <person name="Mathew T."/>
            <person name="Ngo R."/>
            <person name="Nguyen L."/>
            <person name="Nguyen N."/>
            <person name="Okwuonu G."/>
            <person name="Ongeri F."/>
            <person name="Pham C."/>
            <person name="Simmons D."/>
            <person name="Wilczek-Boney K."/>
            <person name="Hale W."/>
            <person name="Jakkamsetti A."/>
            <person name="Pham P."/>
            <person name="Ruth R."/>
            <person name="San Lucas F."/>
            <person name="Warren J."/>
            <person name="Zhang J."/>
            <person name="Zhao Z."/>
            <person name="Zhou C."/>
            <person name="Zhu D."/>
            <person name="Lee S."/>
            <person name="Bess C."/>
            <person name="Blankenburg K."/>
            <person name="Forbes L."/>
            <person name="Fu Q."/>
            <person name="Gubbala S."/>
            <person name="Hirani K."/>
            <person name="Jayaseelan J.C."/>
            <person name="Lara F."/>
            <person name="Munidasa M."/>
            <person name="Palculict T."/>
            <person name="Patil S."/>
            <person name="Pu L.-L."/>
            <person name="Saada N."/>
            <person name="Tang L."/>
            <person name="Weissenberger G."/>
            <person name="Zhu Y."/>
            <person name="Hemphill L."/>
            <person name="Shang Y."/>
            <person name="Youmans B."/>
            <person name="Ayvaz T."/>
            <person name="Ross M."/>
            <person name="Santibanez J."/>
            <person name="Aqrawi P."/>
            <person name="Gross S."/>
            <person name="Joshi V."/>
            <person name="Fowler G."/>
            <person name="Nazareth L."/>
            <person name="Reid J."/>
            <person name="Worley K."/>
            <person name="Petrosino J."/>
            <person name="Highlander S."/>
            <person name="Gibbs R."/>
        </authorList>
    </citation>
    <scope>NUCLEOTIDE SEQUENCE [LARGE SCALE GENOMIC DNA]</scope>
    <source>
        <strain evidence="8 9">871</strain>
    </source>
</reference>
<evidence type="ECO:0000256" key="6">
    <source>
        <dbReference type="SAM" id="Phobius"/>
    </source>
</evidence>
<dbReference type="STRING" id="1032488.HMPREF9371_2290"/>
<keyword evidence="4 6" id="KW-1133">Transmembrane helix</keyword>
<dbReference type="PANTHER" id="PTHR33885:SF3">
    <property type="entry name" value="PHAGE SHOCK PROTEIN C"/>
    <property type="match status" value="1"/>
</dbReference>
<dbReference type="AlphaFoldDB" id="G4CKZ9"/>
<dbReference type="Proteomes" id="UP000003019">
    <property type="component" value="Unassembled WGS sequence"/>
</dbReference>
<dbReference type="EMBL" id="AGAY01000076">
    <property type="protein sequence ID" value="EGY51484.1"/>
    <property type="molecule type" value="Genomic_DNA"/>
</dbReference>
<feature type="transmembrane region" description="Helical" evidence="6">
    <location>
        <begin position="12"/>
        <end position="35"/>
    </location>
</feature>
<feature type="domain" description="Phage shock protein PspC N-terminal" evidence="7">
    <location>
        <begin position="45"/>
        <end position="102"/>
    </location>
</feature>
<protein>
    <submittedName>
        <fullName evidence="8">Phage shock protein C</fullName>
    </submittedName>
</protein>
<sequence>MPGQERQGADFAFSFSLPQPTLGRFILAAVANLIGKGRIMALPAKKLYRSKTDRQLTGVCGGLAAYFGVDSGWVRIATAVAILFTGVGLLVYIIAAFVLPEEP</sequence>
<evidence type="ECO:0000313" key="8">
    <source>
        <dbReference type="EMBL" id="EGY51484.1"/>
    </source>
</evidence>
<evidence type="ECO:0000259" key="7">
    <source>
        <dbReference type="Pfam" id="PF04024"/>
    </source>
</evidence>
<evidence type="ECO:0000256" key="5">
    <source>
        <dbReference type="ARBA" id="ARBA00023136"/>
    </source>
</evidence>
<dbReference type="Pfam" id="PF04024">
    <property type="entry name" value="PspC"/>
    <property type="match status" value="1"/>
</dbReference>
<comment type="subcellular location">
    <subcellularLocation>
        <location evidence="1">Cell membrane</location>
        <topology evidence="1">Single-pass membrane protein</topology>
    </subcellularLocation>
</comment>
<comment type="caution">
    <text evidence="8">The sequence shown here is derived from an EMBL/GenBank/DDBJ whole genome shotgun (WGS) entry which is preliminary data.</text>
</comment>
<dbReference type="PANTHER" id="PTHR33885">
    <property type="entry name" value="PHAGE SHOCK PROTEIN C"/>
    <property type="match status" value="1"/>
</dbReference>
<dbReference type="HOGENOM" id="CLU_2260754_0_0_4"/>